<gene>
    <name evidence="1" type="ORF">EVAR_44851_1</name>
</gene>
<sequence length="156" mass="17972">MDRATVILHRIEPLVHTFSASGSTLSRRRVDDDDRRRPSDDILQSERNLREGARAVLRHDTDPKLIGAAPLAARRPVGVNVFASRTSDARSRNLLLHTRIRRFDLRRHPFRYLRSVGGILLPLSPFRTYRGVRRRRRALSAILAPARFSYCVYCLC</sequence>
<comment type="caution">
    <text evidence="1">The sequence shown here is derived from an EMBL/GenBank/DDBJ whole genome shotgun (WGS) entry which is preliminary data.</text>
</comment>
<keyword evidence="2" id="KW-1185">Reference proteome</keyword>
<evidence type="ECO:0000313" key="1">
    <source>
        <dbReference type="EMBL" id="GBP76069.1"/>
    </source>
</evidence>
<protein>
    <submittedName>
        <fullName evidence="1">Uncharacterized protein</fullName>
    </submittedName>
</protein>
<dbReference type="AlphaFoldDB" id="A0A4C1YN50"/>
<reference evidence="1 2" key="1">
    <citation type="journal article" date="2019" name="Commun. Biol.">
        <title>The bagworm genome reveals a unique fibroin gene that provides high tensile strength.</title>
        <authorList>
            <person name="Kono N."/>
            <person name="Nakamura H."/>
            <person name="Ohtoshi R."/>
            <person name="Tomita M."/>
            <person name="Numata K."/>
            <person name="Arakawa K."/>
        </authorList>
    </citation>
    <scope>NUCLEOTIDE SEQUENCE [LARGE SCALE GENOMIC DNA]</scope>
</reference>
<organism evidence="1 2">
    <name type="scientific">Eumeta variegata</name>
    <name type="common">Bagworm moth</name>
    <name type="synonym">Eumeta japonica</name>
    <dbReference type="NCBI Taxonomy" id="151549"/>
    <lineage>
        <taxon>Eukaryota</taxon>
        <taxon>Metazoa</taxon>
        <taxon>Ecdysozoa</taxon>
        <taxon>Arthropoda</taxon>
        <taxon>Hexapoda</taxon>
        <taxon>Insecta</taxon>
        <taxon>Pterygota</taxon>
        <taxon>Neoptera</taxon>
        <taxon>Endopterygota</taxon>
        <taxon>Lepidoptera</taxon>
        <taxon>Glossata</taxon>
        <taxon>Ditrysia</taxon>
        <taxon>Tineoidea</taxon>
        <taxon>Psychidae</taxon>
        <taxon>Oiketicinae</taxon>
        <taxon>Eumeta</taxon>
    </lineage>
</organism>
<name>A0A4C1YN50_EUMVA</name>
<dbReference type="EMBL" id="BGZK01001274">
    <property type="protein sequence ID" value="GBP76069.1"/>
    <property type="molecule type" value="Genomic_DNA"/>
</dbReference>
<proteinExistence type="predicted"/>
<dbReference type="Proteomes" id="UP000299102">
    <property type="component" value="Unassembled WGS sequence"/>
</dbReference>
<accession>A0A4C1YN50</accession>
<evidence type="ECO:0000313" key="2">
    <source>
        <dbReference type="Proteomes" id="UP000299102"/>
    </source>
</evidence>